<feature type="transmembrane region" description="Helical" evidence="5">
    <location>
        <begin position="150"/>
        <end position="169"/>
    </location>
</feature>
<feature type="transmembrane region" description="Helical" evidence="5">
    <location>
        <begin position="279"/>
        <end position="298"/>
    </location>
</feature>
<dbReference type="PANTHER" id="PTHR11132">
    <property type="entry name" value="SOLUTE CARRIER FAMILY 35"/>
    <property type="match status" value="1"/>
</dbReference>
<dbReference type="OrthoDB" id="18894at2759"/>
<feature type="transmembrane region" description="Helical" evidence="5">
    <location>
        <begin position="201"/>
        <end position="220"/>
    </location>
</feature>
<protein>
    <submittedName>
        <fullName evidence="7">Putative solute carrier family 35 member C2-like</fullName>
    </submittedName>
</protein>
<proteinExistence type="predicted"/>
<reference evidence="7 8" key="1">
    <citation type="journal article" date="2017" name="PLoS Biol.">
        <title>The sea cucumber genome provides insights into morphological evolution and visceral regeneration.</title>
        <authorList>
            <person name="Zhang X."/>
            <person name="Sun L."/>
            <person name="Yuan J."/>
            <person name="Sun Y."/>
            <person name="Gao Y."/>
            <person name="Zhang L."/>
            <person name="Li S."/>
            <person name="Dai H."/>
            <person name="Hamel J.F."/>
            <person name="Liu C."/>
            <person name="Yu Y."/>
            <person name="Liu S."/>
            <person name="Lin W."/>
            <person name="Guo K."/>
            <person name="Jin S."/>
            <person name="Xu P."/>
            <person name="Storey K.B."/>
            <person name="Huan P."/>
            <person name="Zhang T."/>
            <person name="Zhou Y."/>
            <person name="Zhang J."/>
            <person name="Lin C."/>
            <person name="Li X."/>
            <person name="Xing L."/>
            <person name="Huo D."/>
            <person name="Sun M."/>
            <person name="Wang L."/>
            <person name="Mercier A."/>
            <person name="Li F."/>
            <person name="Yang H."/>
            <person name="Xiang J."/>
        </authorList>
    </citation>
    <scope>NUCLEOTIDE SEQUENCE [LARGE SCALE GENOMIC DNA]</scope>
    <source>
        <strain evidence="7">Shaxun</strain>
        <tissue evidence="7">Muscle</tissue>
    </source>
</reference>
<sequence>MKGKKGVKSHVQRTRRQLHIAGQIAGKVDNAIYKAAPQSVRKTRWYSLFYQTIKTLSLVLFYYCFSISLTFYNKWLFSDFRYPLSITICHLTVKFVMAAIVRSFLDCATDITPVTLSWKVYLTKVAPTGLASVFDIGFSNWSMLYITIELYTMSKSTAVIFILVFGIIFHLQEPHLSQVVVIFLISGGLFMFTYHSTSFNLMGFVLVITASVLSGIRWSLAQILTQHDSHEGGLRNPVDTIYHLQPIMILGLLPLAIPVEGLQVASSSRIFGFSDEGVLMFTMATTSLGAILAFMLALSEYLLVSQTSSLTLSISGIFKEIVVLYLAITFSKDGSQLLIINKLGMVICLLGITFHVYIKAKEINKKPPVVPPGKHKDSIPMLADGKANVSSDSEEEIYTRGRDISWRTSVV</sequence>
<dbReference type="GO" id="GO:0016020">
    <property type="term" value="C:membrane"/>
    <property type="evidence" value="ECO:0007669"/>
    <property type="project" value="UniProtKB-SubCell"/>
</dbReference>
<name>A0A2G8LNG9_STIJA</name>
<gene>
    <name evidence="7" type="ORF">BSL78_01261</name>
</gene>
<feature type="transmembrane region" description="Helical" evidence="5">
    <location>
        <begin position="241"/>
        <end position="259"/>
    </location>
</feature>
<keyword evidence="2 5" id="KW-0812">Transmembrane</keyword>
<evidence type="ECO:0000256" key="5">
    <source>
        <dbReference type="SAM" id="Phobius"/>
    </source>
</evidence>
<evidence type="ECO:0000256" key="3">
    <source>
        <dbReference type="ARBA" id="ARBA00022989"/>
    </source>
</evidence>
<feature type="domain" description="Sugar phosphate transporter" evidence="6">
    <location>
        <begin position="54"/>
        <end position="353"/>
    </location>
</feature>
<dbReference type="EMBL" id="MRZV01000024">
    <property type="protein sequence ID" value="PIK61806.1"/>
    <property type="molecule type" value="Genomic_DNA"/>
</dbReference>
<dbReference type="STRING" id="307972.A0A2G8LNG9"/>
<evidence type="ECO:0000313" key="8">
    <source>
        <dbReference type="Proteomes" id="UP000230750"/>
    </source>
</evidence>
<organism evidence="7 8">
    <name type="scientific">Stichopus japonicus</name>
    <name type="common">Sea cucumber</name>
    <dbReference type="NCBI Taxonomy" id="307972"/>
    <lineage>
        <taxon>Eukaryota</taxon>
        <taxon>Metazoa</taxon>
        <taxon>Echinodermata</taxon>
        <taxon>Eleutherozoa</taxon>
        <taxon>Echinozoa</taxon>
        <taxon>Holothuroidea</taxon>
        <taxon>Aspidochirotacea</taxon>
        <taxon>Aspidochirotida</taxon>
        <taxon>Stichopodidae</taxon>
        <taxon>Apostichopus</taxon>
    </lineage>
</organism>
<dbReference type="InterPro" id="IPR050186">
    <property type="entry name" value="TPT_transporter"/>
</dbReference>
<keyword evidence="8" id="KW-1185">Reference proteome</keyword>
<evidence type="ECO:0000256" key="2">
    <source>
        <dbReference type="ARBA" id="ARBA00022692"/>
    </source>
</evidence>
<accession>A0A2G8LNG9</accession>
<feature type="transmembrane region" description="Helical" evidence="5">
    <location>
        <begin position="337"/>
        <end position="358"/>
    </location>
</feature>
<comment type="caution">
    <text evidence="7">The sequence shown here is derived from an EMBL/GenBank/DDBJ whole genome shotgun (WGS) entry which is preliminary data.</text>
</comment>
<comment type="subcellular location">
    <subcellularLocation>
        <location evidence="1">Membrane</location>
        <topology evidence="1">Multi-pass membrane protein</topology>
    </subcellularLocation>
</comment>
<evidence type="ECO:0000313" key="7">
    <source>
        <dbReference type="EMBL" id="PIK61806.1"/>
    </source>
</evidence>
<dbReference type="CDD" id="cd21092">
    <property type="entry name" value="TPT_S35C2"/>
    <property type="match status" value="1"/>
</dbReference>
<keyword evidence="3 5" id="KW-1133">Transmembrane helix</keyword>
<evidence type="ECO:0000256" key="1">
    <source>
        <dbReference type="ARBA" id="ARBA00004141"/>
    </source>
</evidence>
<evidence type="ECO:0000256" key="4">
    <source>
        <dbReference type="ARBA" id="ARBA00023136"/>
    </source>
</evidence>
<feature type="transmembrane region" description="Helical" evidence="5">
    <location>
        <begin position="176"/>
        <end position="195"/>
    </location>
</feature>
<feature type="transmembrane region" description="Helical" evidence="5">
    <location>
        <begin position="310"/>
        <end position="331"/>
    </location>
</feature>
<keyword evidence="4 5" id="KW-0472">Membrane</keyword>
<dbReference type="Pfam" id="PF03151">
    <property type="entry name" value="TPT"/>
    <property type="match status" value="1"/>
</dbReference>
<feature type="transmembrane region" description="Helical" evidence="5">
    <location>
        <begin position="48"/>
        <end position="72"/>
    </location>
</feature>
<evidence type="ECO:0000259" key="6">
    <source>
        <dbReference type="Pfam" id="PF03151"/>
    </source>
</evidence>
<dbReference type="InterPro" id="IPR004853">
    <property type="entry name" value="Sugar_P_trans_dom"/>
</dbReference>
<dbReference type="Proteomes" id="UP000230750">
    <property type="component" value="Unassembled WGS sequence"/>
</dbReference>
<dbReference type="AlphaFoldDB" id="A0A2G8LNG9"/>